<comment type="caution">
    <text evidence="4">The sequence shown here is derived from an EMBL/GenBank/DDBJ whole genome shotgun (WGS) entry which is preliminary data.</text>
</comment>
<evidence type="ECO:0000313" key="4">
    <source>
        <dbReference type="EMBL" id="GAA4556708.1"/>
    </source>
</evidence>
<sequence length="512" mass="53250">MKVRAWVVGLVAVAVTAVIPSAAARTASGTPAEGSGPGPRIPVGQLDRTCDGVRIGPGEDAQRVIDLHPSGTTYCVAAGVHRVAVPLVPKTGDALVGERGSVLSGSIVLTDWVPGRDGWSTAGRLPPAPGTAGECAENAPLCTQTEDVFLDGRRLARVAAARDVVPGTVFVDYAAGRVVLGDDPTGRLVEQAVAPGLISSLADDVTVENLVLEQAANEGQVAALEAREVGGERFGSGWTIRNNEIRSNHAVGVGFAGGTLVSANVIRDQGQLGFGAWGSGSTVSDNVVSGNGDAGYSFDWEAGGGKSWMTEDLTVEHNLVQDNRGPGLWTDGGNIRTTYAFNVVSDNDGAGIQHEISYDALVTGNDITGNGRVHKGWAWEAGIQIQSSGGVQGRIEVSGNRVTGGPNGITLIEGGDRADEWPAPFGPHLVRNVWVHDNVVVVAPGSSNGAVEDIDDPTVFTNGGNRFEANTYYVPSLDGEHFVWDGTEMPWTVWRGSGVGNDLTGRVLTVAR</sequence>
<dbReference type="InterPro" id="IPR012334">
    <property type="entry name" value="Pectin_lyas_fold"/>
</dbReference>
<feature type="domain" description="Right handed beta helix" evidence="3">
    <location>
        <begin position="236"/>
        <end position="401"/>
    </location>
</feature>
<evidence type="ECO:0000313" key="5">
    <source>
        <dbReference type="Proteomes" id="UP001501598"/>
    </source>
</evidence>
<evidence type="ECO:0000256" key="2">
    <source>
        <dbReference type="SAM" id="SignalP"/>
    </source>
</evidence>
<evidence type="ECO:0000256" key="1">
    <source>
        <dbReference type="SAM" id="MobiDB-lite"/>
    </source>
</evidence>
<dbReference type="InterPro" id="IPR006626">
    <property type="entry name" value="PbH1"/>
</dbReference>
<dbReference type="InterPro" id="IPR011050">
    <property type="entry name" value="Pectin_lyase_fold/virulence"/>
</dbReference>
<reference evidence="5" key="1">
    <citation type="journal article" date="2019" name="Int. J. Syst. Evol. Microbiol.">
        <title>The Global Catalogue of Microorganisms (GCM) 10K type strain sequencing project: providing services to taxonomists for standard genome sequencing and annotation.</title>
        <authorList>
            <consortium name="The Broad Institute Genomics Platform"/>
            <consortium name="The Broad Institute Genome Sequencing Center for Infectious Disease"/>
            <person name="Wu L."/>
            <person name="Ma J."/>
        </authorList>
    </citation>
    <scope>NUCLEOTIDE SEQUENCE [LARGE SCALE GENOMIC DNA]</scope>
    <source>
        <strain evidence="5">JCM 17906</strain>
    </source>
</reference>
<keyword evidence="5" id="KW-1185">Reference proteome</keyword>
<feature type="region of interest" description="Disordered" evidence="1">
    <location>
        <begin position="24"/>
        <end position="44"/>
    </location>
</feature>
<accession>A0ABP8S0A5</accession>
<dbReference type="Gene3D" id="2.160.20.10">
    <property type="entry name" value="Single-stranded right-handed beta-helix, Pectin lyase-like"/>
    <property type="match status" value="1"/>
</dbReference>
<dbReference type="SMART" id="SM00710">
    <property type="entry name" value="PbH1"/>
    <property type="match status" value="6"/>
</dbReference>
<organism evidence="4 5">
    <name type="scientific">Pseudonocardia xishanensis</name>
    <dbReference type="NCBI Taxonomy" id="630995"/>
    <lineage>
        <taxon>Bacteria</taxon>
        <taxon>Bacillati</taxon>
        <taxon>Actinomycetota</taxon>
        <taxon>Actinomycetes</taxon>
        <taxon>Pseudonocardiales</taxon>
        <taxon>Pseudonocardiaceae</taxon>
        <taxon>Pseudonocardia</taxon>
    </lineage>
</organism>
<feature type="chain" id="PRO_5045117424" description="Right handed beta helix domain-containing protein" evidence="2">
    <location>
        <begin position="24"/>
        <end position="512"/>
    </location>
</feature>
<dbReference type="Proteomes" id="UP001501598">
    <property type="component" value="Unassembled WGS sequence"/>
</dbReference>
<dbReference type="Pfam" id="PF13229">
    <property type="entry name" value="Beta_helix"/>
    <property type="match status" value="1"/>
</dbReference>
<dbReference type="InterPro" id="IPR039448">
    <property type="entry name" value="Beta_helix"/>
</dbReference>
<dbReference type="SUPFAM" id="SSF51126">
    <property type="entry name" value="Pectin lyase-like"/>
    <property type="match status" value="1"/>
</dbReference>
<evidence type="ECO:0000259" key="3">
    <source>
        <dbReference type="Pfam" id="PF13229"/>
    </source>
</evidence>
<protein>
    <recommendedName>
        <fullName evidence="3">Right handed beta helix domain-containing protein</fullName>
    </recommendedName>
</protein>
<dbReference type="EMBL" id="BAABGT010000099">
    <property type="protein sequence ID" value="GAA4556708.1"/>
    <property type="molecule type" value="Genomic_DNA"/>
</dbReference>
<proteinExistence type="predicted"/>
<gene>
    <name evidence="4" type="ORF">GCM10023175_59490</name>
</gene>
<name>A0ABP8S0A5_9PSEU</name>
<feature type="signal peptide" evidence="2">
    <location>
        <begin position="1"/>
        <end position="23"/>
    </location>
</feature>
<keyword evidence="2" id="KW-0732">Signal</keyword>